<evidence type="ECO:0000256" key="4">
    <source>
        <dbReference type="ARBA" id="ARBA00022448"/>
    </source>
</evidence>
<dbReference type="PANTHER" id="PTHR15922">
    <property type="entry name" value="NEUROBLASTOMA-AMPLIFIED SEQUENCE"/>
    <property type="match status" value="1"/>
</dbReference>
<evidence type="ECO:0000256" key="1">
    <source>
        <dbReference type="ARBA" id="ARBA00004173"/>
    </source>
</evidence>
<keyword evidence="4" id="KW-0813">Transport</keyword>
<keyword evidence="6" id="KW-0256">Endoplasmic reticulum</keyword>
<evidence type="ECO:0000256" key="11">
    <source>
        <dbReference type="ARBA" id="ARBA00023136"/>
    </source>
</evidence>
<dbReference type="Gene3D" id="1.20.5.340">
    <property type="match status" value="1"/>
</dbReference>
<dbReference type="PANTHER" id="PTHR15922:SF2">
    <property type="entry name" value="NBAS SUBUNIT OF NRZ TETHERING COMPLEX"/>
    <property type="match status" value="1"/>
</dbReference>
<dbReference type="EMBL" id="SPOF01000004">
    <property type="protein sequence ID" value="TIB16316.1"/>
    <property type="molecule type" value="Genomic_DNA"/>
</dbReference>
<evidence type="ECO:0000256" key="5">
    <source>
        <dbReference type="ARBA" id="ARBA00022692"/>
    </source>
</evidence>
<feature type="region of interest" description="Disordered" evidence="12">
    <location>
        <begin position="87"/>
        <end position="106"/>
    </location>
</feature>
<organism evidence="14 15">
    <name type="scientific">Wallemia ichthyophaga</name>
    <dbReference type="NCBI Taxonomy" id="245174"/>
    <lineage>
        <taxon>Eukaryota</taxon>
        <taxon>Fungi</taxon>
        <taxon>Dikarya</taxon>
        <taxon>Basidiomycota</taxon>
        <taxon>Wallemiomycotina</taxon>
        <taxon>Wallemiomycetes</taxon>
        <taxon>Wallemiales</taxon>
        <taxon>Wallemiaceae</taxon>
        <taxon>Wallemia</taxon>
    </lineage>
</organism>
<keyword evidence="10" id="KW-0496">Mitochondrion</keyword>
<comment type="caution">
    <text evidence="14">The sequence shown here is derived from an EMBL/GenBank/DDBJ whole genome shotgun (WGS) entry which is preliminary data.</text>
</comment>
<dbReference type="GO" id="GO:0070939">
    <property type="term" value="C:Dsl1/NZR complex"/>
    <property type="evidence" value="ECO:0007669"/>
    <property type="project" value="TreeGrafter"/>
</dbReference>
<evidence type="ECO:0000313" key="15">
    <source>
        <dbReference type="Proteomes" id="UP000306954"/>
    </source>
</evidence>
<accession>A0A4T0HJU5</accession>
<feature type="region of interest" description="Disordered" evidence="12">
    <location>
        <begin position="781"/>
        <end position="811"/>
    </location>
</feature>
<keyword evidence="7" id="KW-0653">Protein transport</keyword>
<evidence type="ECO:0000313" key="14">
    <source>
        <dbReference type="EMBL" id="TIB16316.1"/>
    </source>
</evidence>
<dbReference type="Proteomes" id="UP000306954">
    <property type="component" value="Unassembled WGS sequence"/>
</dbReference>
<dbReference type="GO" id="GO:0000149">
    <property type="term" value="F:SNARE binding"/>
    <property type="evidence" value="ECO:0007669"/>
    <property type="project" value="TreeGrafter"/>
</dbReference>
<comment type="subcellular location">
    <subcellularLocation>
        <location evidence="2">Endoplasmic reticulum</location>
    </subcellularLocation>
    <subcellularLocation>
        <location evidence="3">Membrane</location>
    </subcellularLocation>
    <subcellularLocation>
        <location evidence="1">Mitochondrion</location>
    </subcellularLocation>
</comment>
<keyword evidence="8" id="KW-1133">Transmembrane helix</keyword>
<evidence type="ECO:0000256" key="7">
    <source>
        <dbReference type="ARBA" id="ARBA00022927"/>
    </source>
</evidence>
<feature type="region of interest" description="Disordered" evidence="12">
    <location>
        <begin position="838"/>
        <end position="858"/>
    </location>
</feature>
<dbReference type="InterPro" id="IPR024461">
    <property type="entry name" value="CCDC90-like"/>
</dbReference>
<evidence type="ECO:0000256" key="10">
    <source>
        <dbReference type="ARBA" id="ARBA00023128"/>
    </source>
</evidence>
<feature type="compositionally biased region" description="Acidic residues" evidence="12">
    <location>
        <begin position="90"/>
        <end position="106"/>
    </location>
</feature>
<name>A0A4T0HJU5_WALIC</name>
<evidence type="ECO:0000256" key="8">
    <source>
        <dbReference type="ARBA" id="ARBA00022989"/>
    </source>
</evidence>
<dbReference type="InterPro" id="IPR013244">
    <property type="entry name" value="Sec39_domain"/>
</dbReference>
<keyword evidence="9" id="KW-0175">Coiled coil</keyword>
<dbReference type="Pfam" id="PF07798">
    <property type="entry name" value="CCDC90-like"/>
    <property type="match status" value="1"/>
</dbReference>
<reference evidence="14 15" key="1">
    <citation type="submission" date="2019-03" db="EMBL/GenBank/DDBJ databases">
        <title>Sequencing 23 genomes of Wallemia ichthyophaga.</title>
        <authorList>
            <person name="Gostincar C."/>
        </authorList>
    </citation>
    <scope>NUCLEOTIDE SEQUENCE [LARGE SCALE GENOMIC DNA]</scope>
    <source>
        <strain evidence="14 15">EXF-8621</strain>
    </source>
</reference>
<feature type="compositionally biased region" description="Low complexity" evidence="12">
    <location>
        <begin position="784"/>
        <end position="811"/>
    </location>
</feature>
<dbReference type="GO" id="GO:0005739">
    <property type="term" value="C:mitochondrion"/>
    <property type="evidence" value="ECO:0007669"/>
    <property type="project" value="UniProtKB-SubCell"/>
</dbReference>
<evidence type="ECO:0000256" key="9">
    <source>
        <dbReference type="ARBA" id="ARBA00023054"/>
    </source>
</evidence>
<evidence type="ECO:0000256" key="3">
    <source>
        <dbReference type="ARBA" id="ARBA00004370"/>
    </source>
</evidence>
<dbReference type="Pfam" id="PF08314">
    <property type="entry name" value="Sec39"/>
    <property type="match status" value="1"/>
</dbReference>
<dbReference type="AlphaFoldDB" id="A0A4T0HJU5"/>
<protein>
    <recommendedName>
        <fullName evidence="13">Sec39 domain-containing protein</fullName>
    </recommendedName>
</protein>
<dbReference type="GO" id="GO:0016020">
    <property type="term" value="C:membrane"/>
    <property type="evidence" value="ECO:0007669"/>
    <property type="project" value="UniProtKB-SubCell"/>
</dbReference>
<evidence type="ECO:0000256" key="12">
    <source>
        <dbReference type="SAM" id="MobiDB-lite"/>
    </source>
</evidence>
<proteinExistence type="predicted"/>
<evidence type="ECO:0000256" key="6">
    <source>
        <dbReference type="ARBA" id="ARBA00022824"/>
    </source>
</evidence>
<sequence length="1085" mass="121954">MDAEAIHSQKKLIEALNGDGSEAGQILHLASSIGDVAWLKSLALSVVCFSFDVQTAIVDEAIAKIDGDHELQERRYRLDTYTLLTSSSQIDEDEDDDPWKDDEDVETAEEQRQPLDLSRFLLSPVQHTSLELAARGEIARLNTFIDRYPSILSDSRYAILEAIPVSIPPTGYLNILPSDESTSNWYISRAIKMDAVGRQLDNALSLIQHGAARGVLGLDRIGEDLVLLLKMAECNHNVGLLEFQEMSYEDSVKAYLAGSSPQDFPTRIKNALLPYLYVLESRNERQTGVTDTELHERLLINIILAVEMDSVLNLIEASRPDLSISERVIKDDKLLVAISLTLLYTTTRTDIIDTIQRVFECMPAWEGGLSCRVRDVTDFTNEGRAEVVQRFKALDVSQLGSLLDHLDIHIESMEILARWSINVTLSRIELCDYEQQLTWARMLTRRSVGTLGENIESGSEWEALLDDMVKLSNSDDGRALGLLERDIVVRIFFSGLLNSAKFELARELLSSPDSLLSSLDRNLVNEIVLETSQEFFDNATDGNINYGYMRLSKEVLEVGAQNARDVNSRKEFILATSRLCSFNLVNVQGVYITPLEVRLEGDKLVFIDQLLSTHRDAYQHPARIMALAEGLDSSLKDNTKRQVEVLGRVIDAAIRYEDYEQAFSVTQTDDYQQKLTFGEDEEDRRWVSFYKLGVEIRWSSVSNRLDCLAQAMRLCPHRRLHDVLSKWKELEESKDRIVPMEKKEGTVKDASGVLASIVRPTTIETQTRHLLSGGLRRLKSVSAGSPGVSSQGMSSSSNSQSHSQPQAHPHQTFGLGLEEKLTRGVGWLIGAEDGWSESKENKDVIPSTNPPQPPLSTTPTLDFFKDLGKADRVYHPFDTYKFVTTLQAYAYSRRVSEIIMVATRTLLIQHALIARSSLMTREDLENSSYLFQAALTELRVELSIRGRADASALRSLTTALTREVDGLEQKMKEDVGGLKDDIELDMNNRKDETQSDGKAFEINVQSLNNRITVATGELRTEVERDKWDTTIRVVGVIFFEAVCIVAAVLLSDPEDVQKKKHKTRLPTAEELGIRETEDEVQQRVI</sequence>
<gene>
    <name evidence="14" type="ORF">E3P90_00497</name>
</gene>
<keyword evidence="11" id="KW-0472">Membrane</keyword>
<feature type="domain" description="Sec39" evidence="13">
    <location>
        <begin position="179"/>
        <end position="742"/>
    </location>
</feature>
<dbReference type="GO" id="GO:0006890">
    <property type="term" value="P:retrograde vesicle-mediated transport, Golgi to endoplasmic reticulum"/>
    <property type="evidence" value="ECO:0007669"/>
    <property type="project" value="InterPro"/>
</dbReference>
<evidence type="ECO:0000259" key="13">
    <source>
        <dbReference type="Pfam" id="PF08314"/>
    </source>
</evidence>
<dbReference type="GO" id="GO:0015031">
    <property type="term" value="P:protein transport"/>
    <property type="evidence" value="ECO:0007669"/>
    <property type="project" value="UniProtKB-KW"/>
</dbReference>
<evidence type="ECO:0000256" key="2">
    <source>
        <dbReference type="ARBA" id="ARBA00004240"/>
    </source>
</evidence>
<keyword evidence="5" id="KW-0812">Transmembrane</keyword>